<evidence type="ECO:0000256" key="1">
    <source>
        <dbReference type="SAM" id="Phobius"/>
    </source>
</evidence>
<dbReference type="AlphaFoldDB" id="X1EHQ4"/>
<dbReference type="EMBL" id="BART01031681">
    <property type="protein sequence ID" value="GAH16644.1"/>
    <property type="molecule type" value="Genomic_DNA"/>
</dbReference>
<keyword evidence="1" id="KW-0812">Transmembrane</keyword>
<reference evidence="2" key="1">
    <citation type="journal article" date="2014" name="Front. Microbiol.">
        <title>High frequency of phylogenetically diverse reductive dehalogenase-homologous genes in deep subseafloor sedimentary metagenomes.</title>
        <authorList>
            <person name="Kawai M."/>
            <person name="Futagami T."/>
            <person name="Toyoda A."/>
            <person name="Takaki Y."/>
            <person name="Nishi S."/>
            <person name="Hori S."/>
            <person name="Arai W."/>
            <person name="Tsubouchi T."/>
            <person name="Morono Y."/>
            <person name="Uchiyama I."/>
            <person name="Ito T."/>
            <person name="Fujiyama A."/>
            <person name="Inagaki F."/>
            <person name="Takami H."/>
        </authorList>
    </citation>
    <scope>NUCLEOTIDE SEQUENCE</scope>
    <source>
        <strain evidence="2">Expedition CK06-06</strain>
    </source>
</reference>
<feature type="transmembrane region" description="Helical" evidence="1">
    <location>
        <begin position="20"/>
        <end position="39"/>
    </location>
</feature>
<organism evidence="2">
    <name type="scientific">marine sediment metagenome</name>
    <dbReference type="NCBI Taxonomy" id="412755"/>
    <lineage>
        <taxon>unclassified sequences</taxon>
        <taxon>metagenomes</taxon>
        <taxon>ecological metagenomes</taxon>
    </lineage>
</organism>
<evidence type="ECO:0000313" key="2">
    <source>
        <dbReference type="EMBL" id="GAH16644.1"/>
    </source>
</evidence>
<protein>
    <recommendedName>
        <fullName evidence="3">MacB-like periplasmic core domain-containing protein</fullName>
    </recommendedName>
</protein>
<comment type="caution">
    <text evidence="2">The sequence shown here is derived from an EMBL/GenBank/DDBJ whole genome shotgun (WGS) entry which is preliminary data.</text>
</comment>
<name>X1EHQ4_9ZZZZ</name>
<feature type="non-terminal residue" evidence="2">
    <location>
        <position position="48"/>
    </location>
</feature>
<evidence type="ECO:0008006" key="3">
    <source>
        <dbReference type="Google" id="ProtNLM"/>
    </source>
</evidence>
<accession>X1EHQ4</accession>
<proteinExistence type="predicted"/>
<keyword evidence="1" id="KW-0472">Membrane</keyword>
<gene>
    <name evidence="2" type="ORF">S01H4_54970</name>
</gene>
<sequence>MGVILKIALRNMKRRKTRYILTTITLILGVSLFGGIMVVSDSFNVIFT</sequence>
<keyword evidence="1" id="KW-1133">Transmembrane helix</keyword>